<feature type="domain" description="Pyruvate phosphate dikinase AMP/ATP-binding" evidence="16">
    <location>
        <begin position="37"/>
        <end position="399"/>
    </location>
</feature>
<dbReference type="InterPro" id="IPR036637">
    <property type="entry name" value="Phosphohistidine_dom_sf"/>
</dbReference>
<name>A0A9K3GGG9_9EUKA</name>
<comment type="similarity">
    <text evidence="4">Belongs to the PEP-utilizing enzyme family.</text>
</comment>
<evidence type="ECO:0000256" key="2">
    <source>
        <dbReference type="ARBA" id="ARBA00002988"/>
    </source>
</evidence>
<dbReference type="PANTHER" id="PTHR43030">
    <property type="entry name" value="PHOSPHOENOLPYRUVATE SYNTHASE"/>
    <property type="match status" value="1"/>
</dbReference>
<gene>
    <name evidence="17" type="ORF">KIPB_003138</name>
</gene>
<evidence type="ECO:0000256" key="12">
    <source>
        <dbReference type="ARBA" id="ARBA00033470"/>
    </source>
</evidence>
<evidence type="ECO:0000256" key="13">
    <source>
        <dbReference type="ARBA" id="ARBA00047700"/>
    </source>
</evidence>
<keyword evidence="11" id="KW-0460">Magnesium</keyword>
<dbReference type="InterPro" id="IPR006319">
    <property type="entry name" value="PEP_synth"/>
</dbReference>
<dbReference type="InterPro" id="IPR008279">
    <property type="entry name" value="PEP-util_enz_mobile_dom"/>
</dbReference>
<comment type="catalytic activity">
    <reaction evidence="13">
        <text>pyruvate + ATP + H2O = phosphoenolpyruvate + AMP + phosphate + 2 H(+)</text>
        <dbReference type="Rhea" id="RHEA:11364"/>
        <dbReference type="ChEBI" id="CHEBI:15361"/>
        <dbReference type="ChEBI" id="CHEBI:15377"/>
        <dbReference type="ChEBI" id="CHEBI:15378"/>
        <dbReference type="ChEBI" id="CHEBI:30616"/>
        <dbReference type="ChEBI" id="CHEBI:43474"/>
        <dbReference type="ChEBI" id="CHEBI:58702"/>
        <dbReference type="ChEBI" id="CHEBI:456215"/>
        <dbReference type="EC" id="2.7.9.2"/>
    </reaction>
</comment>
<dbReference type="Gene3D" id="3.30.1490.20">
    <property type="entry name" value="ATP-grasp fold, A domain"/>
    <property type="match status" value="1"/>
</dbReference>
<feature type="compositionally biased region" description="Polar residues" evidence="14">
    <location>
        <begin position="8"/>
        <end position="20"/>
    </location>
</feature>
<accession>A0A9K3GGG9</accession>
<keyword evidence="6" id="KW-0808">Transferase</keyword>
<keyword evidence="9" id="KW-0418">Kinase</keyword>
<evidence type="ECO:0000256" key="4">
    <source>
        <dbReference type="ARBA" id="ARBA00007837"/>
    </source>
</evidence>
<evidence type="ECO:0000313" key="17">
    <source>
        <dbReference type="EMBL" id="GIQ82063.1"/>
    </source>
</evidence>
<dbReference type="OrthoDB" id="6123450at2759"/>
<evidence type="ECO:0000256" key="7">
    <source>
        <dbReference type="ARBA" id="ARBA00022723"/>
    </source>
</evidence>
<evidence type="ECO:0000256" key="9">
    <source>
        <dbReference type="ARBA" id="ARBA00022777"/>
    </source>
</evidence>
<dbReference type="EC" id="2.7.9.2" evidence="5"/>
<evidence type="ECO:0000256" key="14">
    <source>
        <dbReference type="SAM" id="MobiDB-lite"/>
    </source>
</evidence>
<feature type="compositionally biased region" description="Polar residues" evidence="14">
    <location>
        <begin position="277"/>
        <end position="293"/>
    </location>
</feature>
<dbReference type="SUPFAM" id="SSF52009">
    <property type="entry name" value="Phosphohistidine domain"/>
    <property type="match status" value="1"/>
</dbReference>
<evidence type="ECO:0000259" key="16">
    <source>
        <dbReference type="Pfam" id="PF01326"/>
    </source>
</evidence>
<dbReference type="Pfam" id="PF00391">
    <property type="entry name" value="PEP-utilizers"/>
    <property type="match status" value="1"/>
</dbReference>
<sequence>MRPKGDASTLQESPPVSMQGQTPWVLPLDSLAARDSQRVGAKAATLATLSQTTDIRVAPGYAIPCTTFAAVFGPVRVQIEGILSQHGQGRWEVLWDLYLQIRSLVQQLPIPPEVERAVMGAAAKLKAPLVVRSSAVWEDREEASCAGLHDSYLEVSMDDLMPRVRSVWASLWSARALTFKDELHISAYSDMAVLVQELVPGRSSGVVFSQAPFDHSMLVVEGVSGLNAAFISGRQSPSHWTVSREAGLPIVQYIPPMEVSDVGQRARETLAVEKPQDSSSAHTETSETGVVTNTEERGVGTEAGEVSGSGSVSDSLSVDGVVEESDSGQGSPLRETPYSPSGPVLSDAEVRAVAAVALRLEGILGSPQDVEWSLLEGADGNSDCSLCILQSRPIVSRKDPRRQYLALRLDTTELRLLYTRVLQYMEDMQNQAETMSRVDLSSLSDEALASVVTQRTSTLASWLEVYYEECIPMADGMRRSDHRFAELFVEHVPTDNPFDFAVLLEVPPSAANAAKHAVLEKRFLESTGEPGRELLFLGRESRRLRDLDNIRLAGIEAEYDRAIAEAHRRGTCKCLADVLSVPRPHLRAFESVVRPQVPSASTLSLLDSLAGSLSVPVSRACSVSPTLYRETIHHSVSLTSIGNRVLGQPASQGRAVGMARVCTGDARELVRGEVLVCKGVEPDMANAMRRACAVVEERGGMLIHGAIIARELGIPCVTGALGACQMAESQPWLEVDGYKGRVSCFSSL</sequence>
<proteinExistence type="inferred from homology"/>
<evidence type="ECO:0000256" key="1">
    <source>
        <dbReference type="ARBA" id="ARBA00001946"/>
    </source>
</evidence>
<keyword evidence="8" id="KW-0547">Nucleotide-binding</keyword>
<feature type="domain" description="PEP-utilising enzyme mobile" evidence="15">
    <location>
        <begin position="671"/>
        <end position="740"/>
    </location>
</feature>
<evidence type="ECO:0000256" key="5">
    <source>
        <dbReference type="ARBA" id="ARBA00011996"/>
    </source>
</evidence>
<feature type="region of interest" description="Disordered" evidence="14">
    <location>
        <begin position="1"/>
        <end position="20"/>
    </location>
</feature>
<feature type="region of interest" description="Disordered" evidence="14">
    <location>
        <begin position="271"/>
        <end position="344"/>
    </location>
</feature>
<dbReference type="GO" id="GO:0046872">
    <property type="term" value="F:metal ion binding"/>
    <property type="evidence" value="ECO:0007669"/>
    <property type="project" value="UniProtKB-KW"/>
</dbReference>
<reference evidence="17 18" key="1">
    <citation type="journal article" date="2018" name="PLoS ONE">
        <title>The draft genome of Kipferlia bialata reveals reductive genome evolution in fornicate parasites.</title>
        <authorList>
            <person name="Tanifuji G."/>
            <person name="Takabayashi S."/>
            <person name="Kume K."/>
            <person name="Takagi M."/>
            <person name="Nakayama T."/>
            <person name="Kamikawa R."/>
            <person name="Inagaki Y."/>
            <person name="Hashimoto T."/>
        </authorList>
    </citation>
    <scope>NUCLEOTIDE SEQUENCE [LARGE SCALE GENOMIC DNA]</scope>
    <source>
        <strain evidence="17">NY0173</strain>
    </source>
</reference>
<dbReference type="GO" id="GO:0005524">
    <property type="term" value="F:ATP binding"/>
    <property type="evidence" value="ECO:0007669"/>
    <property type="project" value="UniProtKB-KW"/>
</dbReference>
<comment type="pathway">
    <text evidence="3">Carbohydrate biosynthesis; gluconeogenesis.</text>
</comment>
<comment type="function">
    <text evidence="2">Catalyzes the phosphorylation of pyruvate to phosphoenolpyruvate.</text>
</comment>
<evidence type="ECO:0000256" key="3">
    <source>
        <dbReference type="ARBA" id="ARBA00004742"/>
    </source>
</evidence>
<dbReference type="PANTHER" id="PTHR43030:SF1">
    <property type="entry name" value="PHOSPHOENOLPYRUVATE SYNTHASE"/>
    <property type="match status" value="1"/>
</dbReference>
<evidence type="ECO:0000256" key="6">
    <source>
        <dbReference type="ARBA" id="ARBA00022679"/>
    </source>
</evidence>
<evidence type="ECO:0000256" key="8">
    <source>
        <dbReference type="ARBA" id="ARBA00022741"/>
    </source>
</evidence>
<keyword evidence="18" id="KW-1185">Reference proteome</keyword>
<evidence type="ECO:0000313" key="18">
    <source>
        <dbReference type="Proteomes" id="UP000265618"/>
    </source>
</evidence>
<evidence type="ECO:0000259" key="15">
    <source>
        <dbReference type="Pfam" id="PF00391"/>
    </source>
</evidence>
<keyword evidence="10" id="KW-0067">ATP-binding</keyword>
<dbReference type="AlphaFoldDB" id="A0A9K3GGG9"/>
<dbReference type="InterPro" id="IPR013815">
    <property type="entry name" value="ATP_grasp_subdomain_1"/>
</dbReference>
<evidence type="ECO:0000256" key="10">
    <source>
        <dbReference type="ARBA" id="ARBA00022840"/>
    </source>
</evidence>
<comment type="cofactor">
    <cofactor evidence="1">
        <name>Mg(2+)</name>
        <dbReference type="ChEBI" id="CHEBI:18420"/>
    </cofactor>
</comment>
<protein>
    <recommendedName>
        <fullName evidence="5">pyruvate, water dikinase</fullName>
        <ecNumber evidence="5">2.7.9.2</ecNumber>
    </recommendedName>
    <alternativeName>
        <fullName evidence="12">Pyruvate, water dikinase</fullName>
    </alternativeName>
</protein>
<organism evidence="17 18">
    <name type="scientific">Kipferlia bialata</name>
    <dbReference type="NCBI Taxonomy" id="797122"/>
    <lineage>
        <taxon>Eukaryota</taxon>
        <taxon>Metamonada</taxon>
        <taxon>Carpediemonas-like organisms</taxon>
        <taxon>Kipferlia</taxon>
    </lineage>
</organism>
<evidence type="ECO:0000256" key="11">
    <source>
        <dbReference type="ARBA" id="ARBA00022842"/>
    </source>
</evidence>
<dbReference type="SUPFAM" id="SSF56059">
    <property type="entry name" value="Glutathione synthetase ATP-binding domain-like"/>
    <property type="match status" value="1"/>
</dbReference>
<dbReference type="Proteomes" id="UP000265618">
    <property type="component" value="Unassembled WGS sequence"/>
</dbReference>
<dbReference type="GO" id="GO:0008986">
    <property type="term" value="F:pyruvate, water dikinase activity"/>
    <property type="evidence" value="ECO:0007669"/>
    <property type="project" value="UniProtKB-EC"/>
</dbReference>
<keyword evidence="7" id="KW-0479">Metal-binding</keyword>
<dbReference type="Gene3D" id="3.30.470.20">
    <property type="entry name" value="ATP-grasp fold, B domain"/>
    <property type="match status" value="1"/>
</dbReference>
<dbReference type="InterPro" id="IPR002192">
    <property type="entry name" value="PPDK_AMP/ATP-bd"/>
</dbReference>
<dbReference type="Gene3D" id="3.50.30.10">
    <property type="entry name" value="Phosphohistidine domain"/>
    <property type="match status" value="1"/>
</dbReference>
<dbReference type="EMBL" id="BDIP01000579">
    <property type="protein sequence ID" value="GIQ82063.1"/>
    <property type="molecule type" value="Genomic_DNA"/>
</dbReference>
<dbReference type="Pfam" id="PF01326">
    <property type="entry name" value="PPDK_N"/>
    <property type="match status" value="1"/>
</dbReference>
<comment type="caution">
    <text evidence="17">The sequence shown here is derived from an EMBL/GenBank/DDBJ whole genome shotgun (WGS) entry which is preliminary data.</text>
</comment>
<feature type="compositionally biased region" description="Low complexity" evidence="14">
    <location>
        <begin position="300"/>
        <end position="320"/>
    </location>
</feature>